<comment type="subcellular location">
    <subcellularLocation>
        <location evidence="1">Cell membrane</location>
        <topology evidence="1">Multi-pass membrane protein</topology>
    </subcellularLocation>
</comment>
<name>A0A830H888_9CHLO</name>
<comment type="caution">
    <text evidence="8">The sequence shown here is derived from an EMBL/GenBank/DDBJ whole genome shotgun (WGS) entry which is preliminary data.</text>
</comment>
<feature type="transmembrane region" description="Helical" evidence="7">
    <location>
        <begin position="305"/>
        <end position="325"/>
    </location>
</feature>
<keyword evidence="6 7" id="KW-0472">Membrane</keyword>
<keyword evidence="3" id="KW-1003">Cell membrane</keyword>
<dbReference type="InterPro" id="IPR000060">
    <property type="entry name" value="BCCT_transptr"/>
</dbReference>
<feature type="transmembrane region" description="Helical" evidence="7">
    <location>
        <begin position="504"/>
        <end position="523"/>
    </location>
</feature>
<keyword evidence="2" id="KW-0813">Transport</keyword>
<evidence type="ECO:0000256" key="7">
    <source>
        <dbReference type="SAM" id="Phobius"/>
    </source>
</evidence>
<evidence type="ECO:0000256" key="4">
    <source>
        <dbReference type="ARBA" id="ARBA00022692"/>
    </source>
</evidence>
<feature type="transmembrane region" description="Helical" evidence="7">
    <location>
        <begin position="121"/>
        <end position="140"/>
    </location>
</feature>
<dbReference type="Pfam" id="PF02028">
    <property type="entry name" value="BCCT"/>
    <property type="match status" value="1"/>
</dbReference>
<keyword evidence="4 7" id="KW-0812">Transmembrane</keyword>
<evidence type="ECO:0000256" key="3">
    <source>
        <dbReference type="ARBA" id="ARBA00022475"/>
    </source>
</evidence>
<feature type="transmembrane region" description="Helical" evidence="7">
    <location>
        <begin position="160"/>
        <end position="182"/>
    </location>
</feature>
<dbReference type="PANTHER" id="PTHR30047">
    <property type="entry name" value="HIGH-AFFINITY CHOLINE TRANSPORT PROTEIN-RELATED"/>
    <property type="match status" value="1"/>
</dbReference>
<feature type="transmembrane region" description="Helical" evidence="7">
    <location>
        <begin position="729"/>
        <end position="747"/>
    </location>
</feature>
<feature type="transmembrane region" description="Helical" evidence="7">
    <location>
        <begin position="332"/>
        <end position="353"/>
    </location>
</feature>
<dbReference type="EMBL" id="BNJQ01000001">
    <property type="protein sequence ID" value="GHP01347.1"/>
    <property type="molecule type" value="Genomic_DNA"/>
</dbReference>
<evidence type="ECO:0000256" key="6">
    <source>
        <dbReference type="ARBA" id="ARBA00023136"/>
    </source>
</evidence>
<evidence type="ECO:0000256" key="2">
    <source>
        <dbReference type="ARBA" id="ARBA00022448"/>
    </source>
</evidence>
<feature type="transmembrane region" description="Helical" evidence="7">
    <location>
        <begin position="702"/>
        <end position="723"/>
    </location>
</feature>
<proteinExistence type="predicted"/>
<dbReference type="OrthoDB" id="1045822at2759"/>
<feature type="transmembrane region" description="Helical" evidence="7">
    <location>
        <begin position="550"/>
        <end position="568"/>
    </location>
</feature>
<evidence type="ECO:0008006" key="10">
    <source>
        <dbReference type="Google" id="ProtNLM"/>
    </source>
</evidence>
<feature type="transmembrane region" description="Helical" evidence="7">
    <location>
        <begin position="84"/>
        <end position="101"/>
    </location>
</feature>
<evidence type="ECO:0000313" key="8">
    <source>
        <dbReference type="EMBL" id="GHP01347.1"/>
    </source>
</evidence>
<feature type="transmembrane region" description="Helical" evidence="7">
    <location>
        <begin position="401"/>
        <end position="418"/>
    </location>
</feature>
<reference evidence="8" key="1">
    <citation type="submission" date="2020-10" db="EMBL/GenBank/DDBJ databases">
        <title>Unveiling of a novel bifunctional photoreceptor, Dualchrome1, isolated from a cosmopolitan green alga.</title>
        <authorList>
            <person name="Suzuki S."/>
            <person name="Kawachi M."/>
        </authorList>
    </citation>
    <scope>NUCLEOTIDE SEQUENCE</scope>
    <source>
        <strain evidence="8">NIES 2893</strain>
    </source>
</reference>
<organism evidence="8 9">
    <name type="scientific">Pycnococcus provasolii</name>
    <dbReference type="NCBI Taxonomy" id="41880"/>
    <lineage>
        <taxon>Eukaryota</taxon>
        <taxon>Viridiplantae</taxon>
        <taxon>Chlorophyta</taxon>
        <taxon>Pseudoscourfieldiophyceae</taxon>
        <taxon>Pseudoscourfieldiales</taxon>
        <taxon>Pycnococcaceae</taxon>
        <taxon>Pycnococcus</taxon>
    </lineage>
</organism>
<evidence type="ECO:0000256" key="5">
    <source>
        <dbReference type="ARBA" id="ARBA00022989"/>
    </source>
</evidence>
<dbReference type="PANTHER" id="PTHR30047:SF7">
    <property type="entry name" value="HIGH-AFFINITY CHOLINE TRANSPORT PROTEIN"/>
    <property type="match status" value="1"/>
</dbReference>
<feature type="transmembrane region" description="Helical" evidence="7">
    <location>
        <begin position="574"/>
        <end position="594"/>
    </location>
</feature>
<feature type="transmembrane region" description="Helical" evidence="7">
    <location>
        <begin position="261"/>
        <end position="285"/>
    </location>
</feature>
<feature type="transmembrane region" description="Helical" evidence="7">
    <location>
        <begin position="759"/>
        <end position="776"/>
    </location>
</feature>
<dbReference type="GO" id="GO:0022857">
    <property type="term" value="F:transmembrane transporter activity"/>
    <property type="evidence" value="ECO:0007669"/>
    <property type="project" value="InterPro"/>
</dbReference>
<feature type="transmembrane region" description="Helical" evidence="7">
    <location>
        <begin position="219"/>
        <end position="240"/>
    </location>
</feature>
<protein>
    <recommendedName>
        <fullName evidence="10">BCCT family transporter</fullName>
    </recommendedName>
</protein>
<sequence length="797" mass="88891">MAETLPSYWRALGMQWDLRRIHHQNQSARRQLAPSSSEDINNNNNNNNNATAAEVRVWEDDPSVSFKLGHPKAMWLALRTNPRASGIALVILWGFVIWALVDPSAANEFTSWRTWITYHFTWLFMLEINVFLLFLIYVALHPRYSKLVIGPPKDKPEFGFLTWMTMLFTTGVGIGLFFFGAAEPIWHYSLPNRYSSLSSNQRAQAAINLTLFHWGVHTWGIYAVLGLAVGVATYTRGLPLTFKFTLYPLLGDLTFSWIGDLLDGLTAATTVFGVCTSLGLGVLQINTGLNRLFQLNDSTTTQVAIVWIITVIATASVASGIYVGIRRLSEIAFLLSVFIAVTVFFLGDTWFFLNLMVQSVGYYLQWLPSLSFHTGAFEQLGTAPDDDNAEATQSFMNDWTIFYFAWWISWAPFVGMFLARISRGRTVREFVVGCIVTPVAFEVFWFCVFGGQALEMQRETEAAGITTCASNNNTSSSPSSPANDVTLLSCQATTEIFFDVLDTWQIGDFLSVVSLICLLLYFVTSSDSASLIVDSLTSNGDAISPIPQRIFWAFTEGATATALLVAGGREALTALQASSICAGLPFGILMLLLVPSTLSAMQDMADERDALAHYCKKLVEQKKDDGGLARALSELAPHPPHHLQRQHWMHHALTPLVNFDGLRTPLRAMKAFFLSVVCPWWQSSSIACHVFHDDKGSWRWRAVWGSWLALTLYAWPTVLIVSAFVLRGIWPIAWVLYVCFACTLTSIRNQVRSSKDIEGWILLDFAWCLLAYPLVVHQMHTEVHCGGCDGGGEHHVV</sequence>
<gene>
    <name evidence="8" type="ORF">PPROV_000010300</name>
</gene>
<feature type="transmembrane region" description="Helical" evidence="7">
    <location>
        <begin position="430"/>
        <end position="451"/>
    </location>
</feature>
<evidence type="ECO:0000256" key="1">
    <source>
        <dbReference type="ARBA" id="ARBA00004651"/>
    </source>
</evidence>
<dbReference type="Proteomes" id="UP000660262">
    <property type="component" value="Unassembled WGS sequence"/>
</dbReference>
<keyword evidence="9" id="KW-1185">Reference proteome</keyword>
<accession>A0A830H888</accession>
<keyword evidence="5 7" id="KW-1133">Transmembrane helix</keyword>
<dbReference type="AlphaFoldDB" id="A0A830H888"/>
<dbReference type="GO" id="GO:0005886">
    <property type="term" value="C:plasma membrane"/>
    <property type="evidence" value="ECO:0007669"/>
    <property type="project" value="UniProtKB-SubCell"/>
</dbReference>
<evidence type="ECO:0000313" key="9">
    <source>
        <dbReference type="Proteomes" id="UP000660262"/>
    </source>
</evidence>